<accession>A0ABT8A0C1</accession>
<dbReference type="NCBIfam" id="NF033580">
    <property type="entry name" value="transpos_IS5_3"/>
    <property type="match status" value="1"/>
</dbReference>
<dbReference type="RefSeq" id="WP_290314883.1">
    <property type="nucleotide sequence ID" value="NZ_JAUFPN010000015.1"/>
</dbReference>
<dbReference type="PANTHER" id="PTHR46637:SF1">
    <property type="entry name" value="BLL5188 PROTEIN"/>
    <property type="match status" value="1"/>
</dbReference>
<evidence type="ECO:0000259" key="1">
    <source>
        <dbReference type="Pfam" id="PF01609"/>
    </source>
</evidence>
<dbReference type="EMBL" id="JAUFPN010000015">
    <property type="protein sequence ID" value="MDN3563148.1"/>
    <property type="molecule type" value="Genomic_DNA"/>
</dbReference>
<gene>
    <name evidence="3" type="ORF">QWZ14_01990</name>
</gene>
<reference evidence="4" key="1">
    <citation type="journal article" date="2019" name="Int. J. Syst. Evol. Microbiol.">
        <title>The Global Catalogue of Microorganisms (GCM) 10K type strain sequencing project: providing services to taxonomists for standard genome sequencing and annotation.</title>
        <authorList>
            <consortium name="The Broad Institute Genomics Platform"/>
            <consortium name="The Broad Institute Genome Sequencing Center for Infectious Disease"/>
            <person name="Wu L."/>
            <person name="Ma J."/>
        </authorList>
    </citation>
    <scope>NUCLEOTIDE SEQUENCE [LARGE SCALE GENOMIC DNA]</scope>
    <source>
        <strain evidence="4">CECT 7131</strain>
    </source>
</reference>
<protein>
    <submittedName>
        <fullName evidence="3">IS5 family transposase</fullName>
    </submittedName>
</protein>
<comment type="caution">
    <text evidence="3">The sequence shown here is derived from an EMBL/GenBank/DDBJ whole genome shotgun (WGS) entry which is preliminary data.</text>
</comment>
<feature type="domain" description="Insertion element IS402-like" evidence="2">
    <location>
        <begin position="9"/>
        <end position="82"/>
    </location>
</feature>
<organism evidence="3 4">
    <name type="scientific">Paeniroseomonas aquatica</name>
    <dbReference type="NCBI Taxonomy" id="373043"/>
    <lineage>
        <taxon>Bacteria</taxon>
        <taxon>Pseudomonadati</taxon>
        <taxon>Pseudomonadota</taxon>
        <taxon>Alphaproteobacteria</taxon>
        <taxon>Acetobacterales</taxon>
        <taxon>Acetobacteraceae</taxon>
        <taxon>Paeniroseomonas</taxon>
    </lineage>
</organism>
<dbReference type="InterPro" id="IPR002559">
    <property type="entry name" value="Transposase_11"/>
</dbReference>
<keyword evidence="4" id="KW-1185">Reference proteome</keyword>
<name>A0ABT8A0C1_9PROT</name>
<evidence type="ECO:0000313" key="3">
    <source>
        <dbReference type="EMBL" id="MDN3563148.1"/>
    </source>
</evidence>
<dbReference type="Pfam" id="PF13340">
    <property type="entry name" value="DUF4096"/>
    <property type="match status" value="1"/>
</dbReference>
<sequence length="253" mass="28296">MALRDRLILNDSQWARMAPHIIGDERSRGTSGQDNRRFVEAVLWIVRTGAPWRDLPEAFGHWNSVFRRFSRWSTKGIWHRIFAAMAEDPDFEYLILDSTIVRAHQHAAGGKKGAADQALGRSRGGWSTKIHLAVRGLGCPVRIALTAGQRGDAPQAAALLGKDRPGFVLADTAYDADHFRAAIAEAGAIAVIPNNPSRATKLDLDEAVYEERHLVECCFSRLKHFRRVATRYEKTAQNYLAVVLLAATMLWLR</sequence>
<dbReference type="Proteomes" id="UP001529369">
    <property type="component" value="Unassembled WGS sequence"/>
</dbReference>
<evidence type="ECO:0000313" key="4">
    <source>
        <dbReference type="Proteomes" id="UP001529369"/>
    </source>
</evidence>
<dbReference type="InterPro" id="IPR052909">
    <property type="entry name" value="Transposase_6_like"/>
</dbReference>
<evidence type="ECO:0000259" key="2">
    <source>
        <dbReference type="Pfam" id="PF13340"/>
    </source>
</evidence>
<feature type="domain" description="Transposase IS4-like" evidence="1">
    <location>
        <begin position="94"/>
        <end position="249"/>
    </location>
</feature>
<dbReference type="PANTHER" id="PTHR46637">
    <property type="entry name" value="TIS1421-TRANSPOSASE PROTEIN A"/>
    <property type="match status" value="1"/>
</dbReference>
<dbReference type="InterPro" id="IPR025161">
    <property type="entry name" value="IS402-like_dom"/>
</dbReference>
<dbReference type="Pfam" id="PF01609">
    <property type="entry name" value="DDE_Tnp_1"/>
    <property type="match status" value="1"/>
</dbReference>
<proteinExistence type="predicted"/>